<feature type="transmembrane region" description="Helical" evidence="1">
    <location>
        <begin position="46"/>
        <end position="65"/>
    </location>
</feature>
<evidence type="ECO:0000256" key="1">
    <source>
        <dbReference type="SAM" id="Phobius"/>
    </source>
</evidence>
<evidence type="ECO:0000313" key="4">
    <source>
        <dbReference type="Proteomes" id="UP000509722"/>
    </source>
</evidence>
<dbReference type="Proteomes" id="UP000509722">
    <property type="component" value="Chromosome"/>
</dbReference>
<feature type="chain" id="PRO_5042036890" description="Phosphonate transporter" evidence="2">
    <location>
        <begin position="31"/>
        <end position="73"/>
    </location>
</feature>
<keyword evidence="2" id="KW-0732">Signal</keyword>
<gene>
    <name evidence="3" type="ORF">CURT_0803</name>
</gene>
<reference evidence="3 4" key="1">
    <citation type="submission" date="2020-05" db="EMBL/GenBank/DDBJ databases">
        <title>Complete genome sequencing of Campylobacter and Arcobacter type strains.</title>
        <authorList>
            <person name="Miller W.G."/>
            <person name="Yee E."/>
        </authorList>
    </citation>
    <scope>NUCLEOTIDE SEQUENCE [LARGE SCALE GENOMIC DNA]</scope>
    <source>
        <strain evidence="3 4">LMG 6451</strain>
    </source>
</reference>
<evidence type="ECO:0008006" key="5">
    <source>
        <dbReference type="Google" id="ProtNLM"/>
    </source>
</evidence>
<dbReference type="GeneID" id="77175704"/>
<sequence length="73" mass="7834">MKKTKSFLQSTKAKVAATGAALLTASLLTAADAPVIPTEPLKADYAMFDYVFAGIIGVCFIFMVAGRVKRFIF</sequence>
<dbReference type="EMBL" id="CP053832">
    <property type="protein sequence ID" value="QKF84294.1"/>
    <property type="molecule type" value="Genomic_DNA"/>
</dbReference>
<dbReference type="RefSeq" id="WP_018712981.1">
    <property type="nucleotide sequence ID" value="NZ_CP053832.1"/>
</dbReference>
<organism evidence="3 4">
    <name type="scientific">Campylobacter ureolyticus</name>
    <dbReference type="NCBI Taxonomy" id="827"/>
    <lineage>
        <taxon>Bacteria</taxon>
        <taxon>Pseudomonadati</taxon>
        <taxon>Campylobacterota</taxon>
        <taxon>Epsilonproteobacteria</taxon>
        <taxon>Campylobacterales</taxon>
        <taxon>Campylobacteraceae</taxon>
        <taxon>Campylobacter</taxon>
    </lineage>
</organism>
<evidence type="ECO:0000256" key="2">
    <source>
        <dbReference type="SAM" id="SignalP"/>
    </source>
</evidence>
<keyword evidence="1" id="KW-0812">Transmembrane</keyword>
<feature type="signal peptide" evidence="2">
    <location>
        <begin position="1"/>
        <end position="30"/>
    </location>
</feature>
<proteinExistence type="predicted"/>
<evidence type="ECO:0000313" key="3">
    <source>
        <dbReference type="EMBL" id="QKF84294.1"/>
    </source>
</evidence>
<name>A0AAE7E9S4_9BACT</name>
<dbReference type="AlphaFoldDB" id="A0AAE7E9S4"/>
<keyword evidence="1" id="KW-1133">Transmembrane helix</keyword>
<keyword evidence="1" id="KW-0472">Membrane</keyword>
<accession>A0AAE7E9S4</accession>
<protein>
    <recommendedName>
        <fullName evidence="5">Phosphonate transporter</fullName>
    </recommendedName>
</protein>